<dbReference type="AlphaFoldDB" id="A0A2M7G444"/>
<reference evidence="1 2" key="1">
    <citation type="submission" date="2017-09" db="EMBL/GenBank/DDBJ databases">
        <title>Depth-based differentiation of microbial function through sediment-hosted aquifers and enrichment of novel symbionts in the deep terrestrial subsurface.</title>
        <authorList>
            <person name="Probst A.J."/>
            <person name="Ladd B."/>
            <person name="Jarett J.K."/>
            <person name="Geller-Mcgrath D.E."/>
            <person name="Sieber C.M."/>
            <person name="Emerson J.B."/>
            <person name="Anantharaman K."/>
            <person name="Thomas B.C."/>
            <person name="Malmstrom R."/>
            <person name="Stieglmeier M."/>
            <person name="Klingl A."/>
            <person name="Woyke T."/>
            <person name="Ryan C.M."/>
            <person name="Banfield J.F."/>
        </authorList>
    </citation>
    <scope>NUCLEOTIDE SEQUENCE [LARGE SCALE GENOMIC DNA]</scope>
    <source>
        <strain evidence="1">CG17_big_fil_post_rev_8_21_14_2_50_48_46</strain>
    </source>
</reference>
<name>A0A2M7G444_9BACT</name>
<dbReference type="Pfam" id="PF07617">
    <property type="entry name" value="DUF1579"/>
    <property type="match status" value="1"/>
</dbReference>
<dbReference type="EMBL" id="PFFQ01000037">
    <property type="protein sequence ID" value="PIW16658.1"/>
    <property type="molecule type" value="Genomic_DNA"/>
</dbReference>
<accession>A0A2M7G444</accession>
<comment type="caution">
    <text evidence="1">The sequence shown here is derived from an EMBL/GenBank/DDBJ whole genome shotgun (WGS) entry which is preliminary data.</text>
</comment>
<evidence type="ECO:0000313" key="1">
    <source>
        <dbReference type="EMBL" id="PIW16658.1"/>
    </source>
</evidence>
<evidence type="ECO:0000313" key="2">
    <source>
        <dbReference type="Proteomes" id="UP000231019"/>
    </source>
</evidence>
<dbReference type="InterPro" id="IPR011473">
    <property type="entry name" value="DUF1579"/>
</dbReference>
<gene>
    <name evidence="1" type="ORF">COW36_12905</name>
</gene>
<organism evidence="1 2">
    <name type="scientific">bacterium (Candidatus Blackallbacteria) CG17_big_fil_post_rev_8_21_14_2_50_48_46</name>
    <dbReference type="NCBI Taxonomy" id="2014261"/>
    <lineage>
        <taxon>Bacteria</taxon>
        <taxon>Candidatus Blackallbacteria</taxon>
    </lineage>
</organism>
<sequence length="151" mass="17467">MAEIDFFQAIAGEWQGEKILHDPFSNTEMKSETAFHNALILNDRFLELSYSWEYEARKQSGKLTLGYHQDKGTFFADWIDTWHMPSDFMQLKGKPIENGIELYGEFEVEGSPNWGWKILMHFASQNLKITMVNISPEKEAFPAVDIALVRS</sequence>
<proteinExistence type="predicted"/>
<evidence type="ECO:0008006" key="3">
    <source>
        <dbReference type="Google" id="ProtNLM"/>
    </source>
</evidence>
<protein>
    <recommendedName>
        <fullName evidence="3">DUF1579 domain-containing protein</fullName>
    </recommendedName>
</protein>
<dbReference type="Proteomes" id="UP000231019">
    <property type="component" value="Unassembled WGS sequence"/>
</dbReference>